<dbReference type="SUPFAM" id="SSF51735">
    <property type="entry name" value="NAD(P)-binding Rossmann-fold domains"/>
    <property type="match status" value="1"/>
</dbReference>
<dbReference type="InterPro" id="IPR036291">
    <property type="entry name" value="NAD(P)-bd_dom_sf"/>
</dbReference>
<dbReference type="PANTHER" id="PTHR43000">
    <property type="entry name" value="DTDP-D-GLUCOSE 4,6-DEHYDRATASE-RELATED"/>
    <property type="match status" value="1"/>
</dbReference>
<accession>A0A806K1N8</accession>
<comment type="similarity">
    <text evidence="1">Belongs to the NAD(P)-dependent epimerase/dehydratase family.</text>
</comment>
<protein>
    <submittedName>
        <fullName evidence="3">NAD-dependent epimerase/dehydratase</fullName>
    </submittedName>
</protein>
<evidence type="ECO:0000313" key="3">
    <source>
        <dbReference type="EMBL" id="AGS53533.1"/>
    </source>
</evidence>
<evidence type="ECO:0000259" key="2">
    <source>
        <dbReference type="Pfam" id="PF01370"/>
    </source>
</evidence>
<dbReference type="Gene3D" id="3.40.50.720">
    <property type="entry name" value="NAD(P)-binding Rossmann-like Domain"/>
    <property type="match status" value="1"/>
</dbReference>
<evidence type="ECO:0000256" key="1">
    <source>
        <dbReference type="ARBA" id="ARBA00007637"/>
    </source>
</evidence>
<proteinExistence type="inferred from homology"/>
<dbReference type="EMBL" id="JQ844236">
    <property type="protein sequence ID" value="AGS53533.1"/>
    <property type="molecule type" value="Genomic_DNA"/>
</dbReference>
<reference evidence="3" key="1">
    <citation type="submission" date="2012-03" db="EMBL/GenBank/DDBJ databases">
        <title>Functional metagenomics reveals considerable lignocellulase gene clusters in the gut microbiome of a wood-feeding higher termite.</title>
        <authorList>
            <person name="Liu N."/>
        </authorList>
    </citation>
    <scope>NUCLEOTIDE SEQUENCE</scope>
</reference>
<organism evidence="3">
    <name type="scientific">uncultured bacterium contig00062</name>
    <dbReference type="NCBI Taxonomy" id="1181545"/>
    <lineage>
        <taxon>Bacteria</taxon>
        <taxon>environmental samples</taxon>
    </lineage>
</organism>
<dbReference type="InterPro" id="IPR001509">
    <property type="entry name" value="Epimerase_deHydtase"/>
</dbReference>
<name>A0A806K1N8_9BACT</name>
<dbReference type="AlphaFoldDB" id="A0A806K1N8"/>
<feature type="domain" description="NAD-dependent epimerase/dehydratase" evidence="2">
    <location>
        <begin position="5"/>
        <end position="215"/>
    </location>
</feature>
<dbReference type="Pfam" id="PF01370">
    <property type="entry name" value="Epimerase"/>
    <property type="match status" value="1"/>
</dbReference>
<sequence length="344" mass="38329">MELLFIGGTGTISAAISRRALELGWELWHLNRGNRSPESWNAGPGKFHQINCDISNEAEAAGKLSGLEFDLVADFIAFTPDQVQRDYRLFKGKTRQYIFISSASAYQKPLASCYVSEATPLSNPYWEYSRQKIACEEFLLNVYREEGFPITIVRPSHTYDERKVPLGVHGKKGSWQVLKRIIDGKPVIIHGDGTSLWTMTAAPDFARAFTGLAGNIHALGEAVQITSDETICWNQIYQAIADALGKPLKAVHVSSEFLAQAAPDYDYTGGLIGDKAVSVIFDNTKLKRLVPGFSAQIRFDQGIRETINHVLAHPELQVEDHDFDAFCDRVIVARERALKDVLNI</sequence>